<reference evidence="2 3" key="1">
    <citation type="submission" date="2018-01" db="EMBL/GenBank/DDBJ databases">
        <title>Draft genome of the strawberry crown rot pathogen Phytophthora cactorum.</title>
        <authorList>
            <person name="Armitage A.D."/>
            <person name="Lysoe E."/>
            <person name="Nellist C.F."/>
            <person name="Harrison R.J."/>
            <person name="Brurberg M.B."/>
        </authorList>
    </citation>
    <scope>NUCLEOTIDE SEQUENCE [LARGE SCALE GENOMIC DNA]</scope>
    <source>
        <strain evidence="2 3">10300</strain>
    </source>
</reference>
<dbReference type="Gene3D" id="1.25.40.20">
    <property type="entry name" value="Ankyrin repeat-containing domain"/>
    <property type="match status" value="1"/>
</dbReference>
<name>A0A329RKD2_9STRA</name>
<gene>
    <name evidence="2" type="ORF">PC110_g18371</name>
</gene>
<dbReference type="OrthoDB" id="107900at2759"/>
<accession>A0A329RKD2</accession>
<dbReference type="Proteomes" id="UP000251314">
    <property type="component" value="Unassembled WGS sequence"/>
</dbReference>
<keyword evidence="3" id="KW-1185">Reference proteome</keyword>
<evidence type="ECO:0000313" key="3">
    <source>
        <dbReference type="Proteomes" id="UP000251314"/>
    </source>
</evidence>
<dbReference type="EMBL" id="MJFZ01000779">
    <property type="protein sequence ID" value="RAW25205.1"/>
    <property type="molecule type" value="Genomic_DNA"/>
</dbReference>
<dbReference type="Pfam" id="PF12796">
    <property type="entry name" value="Ank_2"/>
    <property type="match status" value="1"/>
</dbReference>
<feature type="signal peptide" evidence="1">
    <location>
        <begin position="1"/>
        <end position="22"/>
    </location>
</feature>
<protein>
    <submittedName>
        <fullName evidence="2">Uncharacterized protein</fullName>
    </submittedName>
</protein>
<organism evidence="2 3">
    <name type="scientific">Phytophthora cactorum</name>
    <dbReference type="NCBI Taxonomy" id="29920"/>
    <lineage>
        <taxon>Eukaryota</taxon>
        <taxon>Sar</taxon>
        <taxon>Stramenopiles</taxon>
        <taxon>Oomycota</taxon>
        <taxon>Peronosporomycetes</taxon>
        <taxon>Peronosporales</taxon>
        <taxon>Peronosporaceae</taxon>
        <taxon>Phytophthora</taxon>
    </lineage>
</organism>
<dbReference type="PANTHER" id="PTHR46586">
    <property type="entry name" value="ANKYRIN REPEAT-CONTAINING PROTEIN"/>
    <property type="match status" value="1"/>
</dbReference>
<comment type="caution">
    <text evidence="2">The sequence shown here is derived from an EMBL/GenBank/DDBJ whole genome shotgun (WGS) entry which is preliminary data.</text>
</comment>
<dbReference type="AlphaFoldDB" id="A0A329RKD2"/>
<dbReference type="InterPro" id="IPR036770">
    <property type="entry name" value="Ankyrin_rpt-contain_sf"/>
</dbReference>
<sequence>MAAFKLKIVSLVLLHRTNSGASQHIEPIISSFLGPDSSLPLHKAARFNSKKLLNWIWKSSCASIEERSSGWSLTNFLRSDPHYYQWVFTKSLEEIISCGGDMRLVQWIYEHFPGCEVPKNVVETVARTGYLEFLQFLWDQQDKIKVDWSGEALKKAVEAGHREVSTWLYEHIPYTYGGTELLRLSQAALRTGNVDFAQVLLPPDRNIFLEAGTSWRPEVIEWMLDRGYYTREMEKAAGVAIWKLASQGRLDLIQRIVELYPPPWMDLEQWVFKDWYDAIKMACSGGHLDVVQWLVEHPNGQQAYLRQQSGQQILVWVAAGNGHVAVMEYIYEHWRTGNSPSIVIPLASSVAAIKWLINHYPSCVRQTVTHLVKNAAKLGNLELLQLFHGLDIAIAAESALSDSLPQTRRLWWPKPVHVMDFAAANGQLNVLKWLQENRQEECSTSAMDEAAADGHLEVVQWLGTNRSETCTLEALNRAACNGHVKVVQWLHAKVGCTQDAIDLAAAHGHFEVVKWLYINGAVGCSTSAVRKAIEGGHIKVAGWILTRSPECLPTKITCLNCPRSDFDALLFLHVYSPILFTRAFVRMIKRERDALIVRWLDENYPI</sequence>
<dbReference type="InterPro" id="IPR052050">
    <property type="entry name" value="SecEffector_AnkRepeat"/>
</dbReference>
<dbReference type="SUPFAM" id="SSF140860">
    <property type="entry name" value="Pseudo ankyrin repeat-like"/>
    <property type="match status" value="1"/>
</dbReference>
<proteinExistence type="predicted"/>
<dbReference type="PANTHER" id="PTHR46586:SF3">
    <property type="entry name" value="ANKYRIN REPEAT-CONTAINING PROTEIN"/>
    <property type="match status" value="1"/>
</dbReference>
<dbReference type="STRING" id="29920.A0A329RKD2"/>
<dbReference type="SUPFAM" id="SSF48403">
    <property type="entry name" value="Ankyrin repeat"/>
    <property type="match status" value="1"/>
</dbReference>
<dbReference type="InterPro" id="IPR002110">
    <property type="entry name" value="Ankyrin_rpt"/>
</dbReference>
<feature type="chain" id="PRO_5016271930" evidence="1">
    <location>
        <begin position="23"/>
        <end position="606"/>
    </location>
</feature>
<evidence type="ECO:0000313" key="2">
    <source>
        <dbReference type="EMBL" id="RAW25205.1"/>
    </source>
</evidence>
<dbReference type="VEuPathDB" id="FungiDB:PC110_g18371"/>
<keyword evidence="1" id="KW-0732">Signal</keyword>
<evidence type="ECO:0000256" key="1">
    <source>
        <dbReference type="SAM" id="SignalP"/>
    </source>
</evidence>